<keyword evidence="1" id="KW-0472">Membrane</keyword>
<gene>
    <name evidence="2" type="ORF">KEF85_01570</name>
</gene>
<dbReference type="KEGG" id="mpad:KEF85_01570"/>
<keyword evidence="1" id="KW-0812">Transmembrane</keyword>
<organism evidence="2 3">
    <name type="scientific">Methylomonas paludis</name>
    <dbReference type="NCBI Taxonomy" id="1173101"/>
    <lineage>
        <taxon>Bacteria</taxon>
        <taxon>Pseudomonadati</taxon>
        <taxon>Pseudomonadota</taxon>
        <taxon>Gammaproteobacteria</taxon>
        <taxon>Methylococcales</taxon>
        <taxon>Methylococcaceae</taxon>
        <taxon>Methylomonas</taxon>
    </lineage>
</organism>
<evidence type="ECO:0000313" key="3">
    <source>
        <dbReference type="Proteomes" id="UP000676649"/>
    </source>
</evidence>
<sequence>MITHTIIFYMLLAAIWCFFVWLHYDYRIDVLRYRLFLLRDKLFAFAEDGKISFDDPAYILTRTIINGSLRFAHRLTLTDLLLAIWVQKKHNKNIQDQYDTHFEKCMQNLNLNQKKKILALHNEMHFVMLAHLGLTSPVLFPFAFVIKMALNFHLLNERRMLNKAKKGLKPFDTTIYDLGNQTAIA</sequence>
<feature type="transmembrane region" description="Helical" evidence="1">
    <location>
        <begin position="6"/>
        <end position="24"/>
    </location>
</feature>
<evidence type="ECO:0000256" key="1">
    <source>
        <dbReference type="SAM" id="Phobius"/>
    </source>
</evidence>
<dbReference type="AlphaFoldDB" id="A0A975MNP3"/>
<name>A0A975MNP3_9GAMM</name>
<dbReference type="EMBL" id="CP073754">
    <property type="protein sequence ID" value="QWF71213.1"/>
    <property type="molecule type" value="Genomic_DNA"/>
</dbReference>
<keyword evidence="3" id="KW-1185">Reference proteome</keyword>
<dbReference type="RefSeq" id="WP_215582933.1">
    <property type="nucleotide sequence ID" value="NZ_CP073754.1"/>
</dbReference>
<accession>A0A975MNP3</accession>
<reference evidence="2" key="1">
    <citation type="submission" date="2021-04" db="EMBL/GenBank/DDBJ databases">
        <title>Draft genome sequence data of methanotrophic Methylovulum sp. strain S1L and Methylomonas sp. strain S2AM isolated from boreal lake water columns.</title>
        <authorList>
            <person name="Rissanen A.J."/>
            <person name="Mangayil R."/>
            <person name="Svenning M.M."/>
            <person name="Khanongnuch R."/>
        </authorList>
    </citation>
    <scope>NUCLEOTIDE SEQUENCE</scope>
    <source>
        <strain evidence="2">S2AM</strain>
    </source>
</reference>
<keyword evidence="1" id="KW-1133">Transmembrane helix</keyword>
<feature type="transmembrane region" description="Helical" evidence="1">
    <location>
        <begin position="126"/>
        <end position="150"/>
    </location>
</feature>
<proteinExistence type="predicted"/>
<dbReference type="Proteomes" id="UP000676649">
    <property type="component" value="Chromosome"/>
</dbReference>
<evidence type="ECO:0000313" key="2">
    <source>
        <dbReference type="EMBL" id="QWF71213.1"/>
    </source>
</evidence>
<protein>
    <submittedName>
        <fullName evidence="2">Uncharacterized protein</fullName>
    </submittedName>
</protein>